<dbReference type="Proteomes" id="UP000019243">
    <property type="component" value="Unassembled WGS sequence"/>
</dbReference>
<comment type="caution">
    <text evidence="1">The sequence shown here is derived from an EMBL/GenBank/DDBJ whole genome shotgun (WGS) entry which is preliminary data.</text>
</comment>
<keyword evidence="2" id="KW-1185">Reference proteome</keyword>
<gene>
    <name evidence="1" type="ORF">BCAMP_09480</name>
</gene>
<organism evidence="1 2">
    <name type="scientific">Brochothrix campestris FSL F6-1037</name>
    <dbReference type="NCBI Taxonomy" id="1265861"/>
    <lineage>
        <taxon>Bacteria</taxon>
        <taxon>Bacillati</taxon>
        <taxon>Bacillota</taxon>
        <taxon>Bacilli</taxon>
        <taxon>Bacillales</taxon>
        <taxon>Listeriaceae</taxon>
        <taxon>Brochothrix</taxon>
    </lineage>
</organism>
<accession>W7CEI5</accession>
<dbReference type="EMBL" id="AODH01000039">
    <property type="protein sequence ID" value="EUJ37729.1"/>
    <property type="molecule type" value="Genomic_DNA"/>
</dbReference>
<evidence type="ECO:0000313" key="2">
    <source>
        <dbReference type="Proteomes" id="UP000019243"/>
    </source>
</evidence>
<protein>
    <submittedName>
        <fullName evidence="1">Uncharacterized protein</fullName>
    </submittedName>
</protein>
<name>W7CEI5_9LIST</name>
<reference evidence="1 2" key="1">
    <citation type="submission" date="2012-12" db="EMBL/GenBank/DDBJ databases">
        <title>Novel taxa of Listeriaceae from agricultural environments in the United States.</title>
        <authorList>
            <person name="den Bakker H.C."/>
            <person name="Allred A."/>
            <person name="Warchocki S."/>
            <person name="Wright E.M."/>
            <person name="Burrell A."/>
            <person name="Nightingale K.K."/>
            <person name="Kephart D."/>
            <person name="Wiedmann M."/>
        </authorList>
    </citation>
    <scope>NUCLEOTIDE SEQUENCE [LARGE SCALE GENOMIC DNA]</scope>
    <source>
        <strain evidence="1 2">FSL F6-1037</strain>
    </source>
</reference>
<dbReference type="AlphaFoldDB" id="W7CEI5"/>
<proteinExistence type="predicted"/>
<sequence length="75" mass="8576">MINLANKALIRATHREASWICVLAKPCNNMGINNQPIKQKQLKTINFPGNIERLSILVDKKTIKTITLFFELKKV</sequence>
<evidence type="ECO:0000313" key="1">
    <source>
        <dbReference type="EMBL" id="EUJ37729.1"/>
    </source>
</evidence>